<dbReference type="SMART" id="SM01134">
    <property type="entry name" value="DeoRC"/>
    <property type="match status" value="1"/>
</dbReference>
<dbReference type="Pfam" id="PF00455">
    <property type="entry name" value="DeoRC"/>
    <property type="match status" value="1"/>
</dbReference>
<dbReference type="PANTHER" id="PTHR30363:SF4">
    <property type="entry name" value="GLYCEROL-3-PHOSPHATE REGULON REPRESSOR"/>
    <property type="match status" value="1"/>
</dbReference>
<evidence type="ECO:0000256" key="2">
    <source>
        <dbReference type="ARBA" id="ARBA00023015"/>
    </source>
</evidence>
<reference evidence="6 7" key="1">
    <citation type="journal article" date="2015" name="Int. J. Syst. Evol. Microbiol.">
        <title>Youhaiella tibetensis gen. nov., sp. nov., isolated from subsurface sediment.</title>
        <authorList>
            <person name="Wang Y.X."/>
            <person name="Huang F.Q."/>
            <person name="Nogi Y."/>
            <person name="Pang S.J."/>
            <person name="Wang P.K."/>
            <person name="Lv J."/>
        </authorList>
    </citation>
    <scope>NUCLEOTIDE SEQUENCE [LARGE SCALE GENOMIC DNA]</scope>
    <source>
        <strain evidence="7">fig4</strain>
    </source>
</reference>
<sequence>MTGSVERRPANGKNEASGTNAKGRRAAIIETVRQQGAASVADLASRFSVTHQTIRRDLRELEEAGLLQKGFGAAFAAPGVAQFGHDLRRGTLAGVKRQLVRTLGEFLTPGATVFVGLGTTFDTLYEVVASHPGLLIATPNLSVASSCALQTDATVYIYGGYVRNNDSAILTMANDEARKRFKFDVALIGASAIDDEGTVLEYDPLEVGLVRDVLTQSRKVVLVAHDGKFGQRAPHVVTSLADVDVLVTNKDPAPGLRNPDILRGVRVVLSEPSGALAEDASQPG</sequence>
<evidence type="ECO:0000313" key="7">
    <source>
        <dbReference type="Proteomes" id="UP000321062"/>
    </source>
</evidence>
<dbReference type="SMART" id="SM00420">
    <property type="entry name" value="HTH_DEOR"/>
    <property type="match status" value="1"/>
</dbReference>
<dbReference type="Pfam" id="PF08220">
    <property type="entry name" value="HTH_DeoR"/>
    <property type="match status" value="1"/>
</dbReference>
<evidence type="ECO:0000256" key="1">
    <source>
        <dbReference type="ARBA" id="ARBA00022491"/>
    </source>
</evidence>
<evidence type="ECO:0000256" key="5">
    <source>
        <dbReference type="SAM" id="MobiDB-lite"/>
    </source>
</evidence>
<dbReference type="PRINTS" id="PR00037">
    <property type="entry name" value="HTHLACR"/>
</dbReference>
<dbReference type="GO" id="GO:0003700">
    <property type="term" value="F:DNA-binding transcription factor activity"/>
    <property type="evidence" value="ECO:0007669"/>
    <property type="project" value="InterPro"/>
</dbReference>
<dbReference type="GO" id="GO:0003677">
    <property type="term" value="F:DNA binding"/>
    <property type="evidence" value="ECO:0007669"/>
    <property type="project" value="UniProtKB-KW"/>
</dbReference>
<dbReference type="AlphaFoldDB" id="A0A5B9DLT9"/>
<dbReference type="KEGG" id="yti:FNA67_08945"/>
<organism evidence="6 7">
    <name type="scientific">Paradevosia tibetensis</name>
    <dbReference type="NCBI Taxonomy" id="1447062"/>
    <lineage>
        <taxon>Bacteria</taxon>
        <taxon>Pseudomonadati</taxon>
        <taxon>Pseudomonadota</taxon>
        <taxon>Alphaproteobacteria</taxon>
        <taxon>Hyphomicrobiales</taxon>
        <taxon>Devosiaceae</taxon>
        <taxon>Paradevosia</taxon>
    </lineage>
</organism>
<dbReference type="PROSITE" id="PS51000">
    <property type="entry name" value="HTH_DEOR_2"/>
    <property type="match status" value="1"/>
</dbReference>
<evidence type="ECO:0000256" key="4">
    <source>
        <dbReference type="ARBA" id="ARBA00023163"/>
    </source>
</evidence>
<dbReference type="PROSITE" id="PS00894">
    <property type="entry name" value="HTH_DEOR_1"/>
    <property type="match status" value="1"/>
</dbReference>
<evidence type="ECO:0000256" key="3">
    <source>
        <dbReference type="ARBA" id="ARBA00023125"/>
    </source>
</evidence>
<keyword evidence="7" id="KW-1185">Reference proteome</keyword>
<dbReference type="InterPro" id="IPR036388">
    <property type="entry name" value="WH-like_DNA-bd_sf"/>
</dbReference>
<keyword evidence="2" id="KW-0805">Transcription regulation</keyword>
<dbReference type="PANTHER" id="PTHR30363">
    <property type="entry name" value="HTH-TYPE TRANSCRIPTIONAL REGULATOR SRLR-RELATED"/>
    <property type="match status" value="1"/>
</dbReference>
<protein>
    <submittedName>
        <fullName evidence="6">DeoR/GlpR transcriptional regulator</fullName>
    </submittedName>
</protein>
<dbReference type="RefSeq" id="WP_147655800.1">
    <property type="nucleotide sequence ID" value="NZ_BMFM01000001.1"/>
</dbReference>
<keyword evidence="3" id="KW-0238">DNA-binding</keyword>
<dbReference type="OrthoDB" id="9814815at2"/>
<proteinExistence type="predicted"/>
<keyword evidence="4" id="KW-0804">Transcription</keyword>
<dbReference type="SUPFAM" id="SSF100950">
    <property type="entry name" value="NagB/RpiA/CoA transferase-like"/>
    <property type="match status" value="1"/>
</dbReference>
<gene>
    <name evidence="6" type="ORF">FNA67_08945</name>
</gene>
<accession>A0A5B9DLT9</accession>
<keyword evidence="1" id="KW-0678">Repressor</keyword>
<feature type="region of interest" description="Disordered" evidence="5">
    <location>
        <begin position="1"/>
        <end position="22"/>
    </location>
</feature>
<dbReference type="InterPro" id="IPR036390">
    <property type="entry name" value="WH_DNA-bd_sf"/>
</dbReference>
<dbReference type="InterPro" id="IPR001034">
    <property type="entry name" value="DeoR_HTH"/>
</dbReference>
<name>A0A5B9DLT9_9HYPH</name>
<dbReference type="InterPro" id="IPR037171">
    <property type="entry name" value="NagB/RpiA_transferase-like"/>
</dbReference>
<dbReference type="Gene3D" id="1.10.10.10">
    <property type="entry name" value="Winged helix-like DNA-binding domain superfamily/Winged helix DNA-binding domain"/>
    <property type="match status" value="1"/>
</dbReference>
<evidence type="ECO:0000313" key="6">
    <source>
        <dbReference type="EMBL" id="QEE20291.1"/>
    </source>
</evidence>
<dbReference type="SUPFAM" id="SSF46785">
    <property type="entry name" value="Winged helix' DNA-binding domain"/>
    <property type="match status" value="1"/>
</dbReference>
<dbReference type="InterPro" id="IPR050313">
    <property type="entry name" value="Carb_Metab_HTH_regulators"/>
</dbReference>
<dbReference type="EMBL" id="CP041690">
    <property type="protein sequence ID" value="QEE20291.1"/>
    <property type="molecule type" value="Genomic_DNA"/>
</dbReference>
<dbReference type="InterPro" id="IPR014036">
    <property type="entry name" value="DeoR-like_C"/>
</dbReference>
<dbReference type="Proteomes" id="UP000321062">
    <property type="component" value="Chromosome"/>
</dbReference>
<dbReference type="InterPro" id="IPR018356">
    <property type="entry name" value="Tscrpt_reg_HTH_DeoR_CS"/>
</dbReference>